<feature type="compositionally biased region" description="Polar residues" evidence="2">
    <location>
        <begin position="364"/>
        <end position="377"/>
    </location>
</feature>
<name>A0A0W0FMM7_MONRR</name>
<evidence type="ECO:0000313" key="4">
    <source>
        <dbReference type="EMBL" id="KTB37563.1"/>
    </source>
</evidence>
<protein>
    <submittedName>
        <fullName evidence="4">Putative ENTH-domain-containing protein</fullName>
    </submittedName>
</protein>
<dbReference type="SUPFAM" id="SSF48464">
    <property type="entry name" value="ENTH/VHS domain"/>
    <property type="match status" value="1"/>
</dbReference>
<dbReference type="GO" id="GO:0006895">
    <property type="term" value="P:Golgi to endosome transport"/>
    <property type="evidence" value="ECO:0007669"/>
    <property type="project" value="TreeGrafter"/>
</dbReference>
<keyword evidence="1" id="KW-0175">Coiled coil</keyword>
<gene>
    <name evidence="4" type="ORF">WG66_9859</name>
</gene>
<dbReference type="EMBL" id="LATX01001842">
    <property type="protein sequence ID" value="KTB37563.1"/>
    <property type="molecule type" value="Genomic_DNA"/>
</dbReference>
<accession>A0A0W0FMM7</accession>
<dbReference type="Gene3D" id="1.25.40.90">
    <property type="match status" value="1"/>
</dbReference>
<dbReference type="Pfam" id="PF01417">
    <property type="entry name" value="ENTH"/>
    <property type="match status" value="1"/>
</dbReference>
<dbReference type="FunFam" id="1.25.40.90:FF:000006">
    <property type="entry name" value="Clathrin interactor 1"/>
    <property type="match status" value="1"/>
</dbReference>
<sequence length="602" mass="63695">MIHRPKNSSNSAVPDEGARGNIRGPRPLRILFVTVTAVSCDTASTKPPPPHWCRPRRQSPISSVKTPHIFKDGSARSFREPAFPDYDVRYQVNAKNVVLNVSEIEAKVREATNDDPWGASSTLMQDIANRTFNYPDFNEIMPSIYSRFMEKEARQWRQIYKSLQLLEYLIKHGSERVVDDARAHIATIKMLRNFHYIDDKGKDQGINVRNRAKEIVELLSDVDKIRAERRKAKANKNKYSGQGNDGMSFSSSGSRYGGFGSESGGYGSYGGSSGSYGGGYGNDHYNGGGGSSSSFRDETNRRGFEEYNAGDDEDVAPRRSNSISTTSRTSTSTRTTTQAAASAPAPVPEVDLLGGFGDDAFGGSNNATSNPPTSFATNKALPVVGNTTSPDVSLDDDDFAEFQAAPSPTTAAPAPTPAAAAPVPKMNLMEMLNSAQPSMVSPMGQPQQGSLFNTGVGNMGMGMHRSNPSLSSTSQYSSPVQTTSPPPFSPIRPATMSPTSSSAKVPSTGVAAAKHASKPSSNFDDLWTMSLGSSKPSTPVGAGKSIKDLEKEKASAGLWGSTGGGAKPPMGNANSFGAFGGTSMGSGASTSGSGNAGDDLLL</sequence>
<dbReference type="Proteomes" id="UP000054988">
    <property type="component" value="Unassembled WGS sequence"/>
</dbReference>
<feature type="compositionally biased region" description="Low complexity" evidence="2">
    <location>
        <begin position="466"/>
        <end position="483"/>
    </location>
</feature>
<feature type="compositionally biased region" description="Low complexity" evidence="2">
    <location>
        <begin position="318"/>
        <end position="343"/>
    </location>
</feature>
<evidence type="ECO:0000256" key="1">
    <source>
        <dbReference type="SAM" id="Coils"/>
    </source>
</evidence>
<feature type="region of interest" description="Disordered" evidence="2">
    <location>
        <begin position="306"/>
        <end position="395"/>
    </location>
</feature>
<feature type="compositionally biased region" description="Polar residues" evidence="2">
    <location>
        <begin position="496"/>
        <end position="505"/>
    </location>
</feature>
<dbReference type="GO" id="GO:0005768">
    <property type="term" value="C:endosome"/>
    <property type="evidence" value="ECO:0007669"/>
    <property type="project" value="TreeGrafter"/>
</dbReference>
<dbReference type="GO" id="GO:0030276">
    <property type="term" value="F:clathrin binding"/>
    <property type="evidence" value="ECO:0007669"/>
    <property type="project" value="TreeGrafter"/>
</dbReference>
<dbReference type="GO" id="GO:0005829">
    <property type="term" value="C:cytosol"/>
    <property type="evidence" value="ECO:0007669"/>
    <property type="project" value="GOC"/>
</dbReference>
<dbReference type="GO" id="GO:0005543">
    <property type="term" value="F:phospholipid binding"/>
    <property type="evidence" value="ECO:0007669"/>
    <property type="project" value="TreeGrafter"/>
</dbReference>
<dbReference type="AlphaFoldDB" id="A0A0W0FMM7"/>
<feature type="coiled-coil region" evidence="1">
    <location>
        <begin position="215"/>
        <end position="242"/>
    </location>
</feature>
<evidence type="ECO:0000313" key="5">
    <source>
        <dbReference type="Proteomes" id="UP000054988"/>
    </source>
</evidence>
<dbReference type="GO" id="GO:0006897">
    <property type="term" value="P:endocytosis"/>
    <property type="evidence" value="ECO:0007669"/>
    <property type="project" value="TreeGrafter"/>
</dbReference>
<dbReference type="PANTHER" id="PTHR12276">
    <property type="entry name" value="EPSIN/ENT-RELATED"/>
    <property type="match status" value="1"/>
</dbReference>
<reference evidence="4 5" key="1">
    <citation type="submission" date="2015-12" db="EMBL/GenBank/DDBJ databases">
        <title>Draft genome sequence of Moniliophthora roreri, the causal agent of frosty pod rot of cacao.</title>
        <authorList>
            <person name="Aime M.C."/>
            <person name="Diaz-Valderrama J.R."/>
            <person name="Kijpornyongpan T."/>
            <person name="Phillips-Mora W."/>
        </authorList>
    </citation>
    <scope>NUCLEOTIDE SEQUENCE [LARGE SCALE GENOMIC DNA]</scope>
    <source>
        <strain evidence="4 5">MCA 2952</strain>
    </source>
</reference>
<feature type="region of interest" description="Disordered" evidence="2">
    <location>
        <begin position="579"/>
        <end position="602"/>
    </location>
</feature>
<dbReference type="CDD" id="cd16992">
    <property type="entry name" value="ENTH_Ent3"/>
    <property type="match status" value="1"/>
</dbReference>
<dbReference type="SMART" id="SM00273">
    <property type="entry name" value="ENTH"/>
    <property type="match status" value="1"/>
</dbReference>
<evidence type="ECO:0000259" key="3">
    <source>
        <dbReference type="PROSITE" id="PS50942"/>
    </source>
</evidence>
<comment type="caution">
    <text evidence="4">The sequence shown here is derived from an EMBL/GenBank/DDBJ whole genome shotgun (WGS) entry which is preliminary data.</text>
</comment>
<feature type="region of interest" description="Disordered" evidence="2">
    <location>
        <begin position="1"/>
        <end position="22"/>
    </location>
</feature>
<dbReference type="PANTHER" id="PTHR12276:SF45">
    <property type="entry name" value="CLATHRIN INTERACTOR 1"/>
    <property type="match status" value="1"/>
</dbReference>
<dbReference type="InterPro" id="IPR008942">
    <property type="entry name" value="ENTH_VHS"/>
</dbReference>
<dbReference type="GO" id="GO:0030125">
    <property type="term" value="C:clathrin vesicle coat"/>
    <property type="evidence" value="ECO:0007669"/>
    <property type="project" value="TreeGrafter"/>
</dbReference>
<dbReference type="eggNOG" id="KOG2056">
    <property type="taxonomic scope" value="Eukaryota"/>
</dbReference>
<dbReference type="GO" id="GO:0005886">
    <property type="term" value="C:plasma membrane"/>
    <property type="evidence" value="ECO:0007669"/>
    <property type="project" value="TreeGrafter"/>
</dbReference>
<dbReference type="InterPro" id="IPR013809">
    <property type="entry name" value="ENTH"/>
</dbReference>
<feature type="region of interest" description="Disordered" evidence="2">
    <location>
        <begin position="463"/>
        <end position="509"/>
    </location>
</feature>
<evidence type="ECO:0000256" key="2">
    <source>
        <dbReference type="SAM" id="MobiDB-lite"/>
    </source>
</evidence>
<organism evidence="4 5">
    <name type="scientific">Moniliophthora roreri</name>
    <name type="common">Frosty pod rot fungus</name>
    <name type="synonym">Monilia roreri</name>
    <dbReference type="NCBI Taxonomy" id="221103"/>
    <lineage>
        <taxon>Eukaryota</taxon>
        <taxon>Fungi</taxon>
        <taxon>Dikarya</taxon>
        <taxon>Basidiomycota</taxon>
        <taxon>Agaricomycotina</taxon>
        <taxon>Agaricomycetes</taxon>
        <taxon>Agaricomycetidae</taxon>
        <taxon>Agaricales</taxon>
        <taxon>Marasmiineae</taxon>
        <taxon>Marasmiaceae</taxon>
        <taxon>Moniliophthora</taxon>
    </lineage>
</organism>
<dbReference type="PROSITE" id="PS50942">
    <property type="entry name" value="ENTH"/>
    <property type="match status" value="1"/>
</dbReference>
<proteinExistence type="predicted"/>
<feature type="domain" description="ENTH" evidence="3">
    <location>
        <begin position="96"/>
        <end position="229"/>
    </location>
</feature>